<feature type="signal peptide" evidence="1">
    <location>
        <begin position="1"/>
        <end position="21"/>
    </location>
</feature>
<keyword evidence="1" id="KW-0732">Signal</keyword>
<evidence type="ECO:0000313" key="3">
    <source>
        <dbReference type="Proteomes" id="UP000305517"/>
    </source>
</evidence>
<dbReference type="RefSeq" id="WP_138080984.1">
    <property type="nucleotide sequence ID" value="NZ_VAJM01000014.1"/>
</dbReference>
<name>A0A5R8WJU4_9BACT</name>
<dbReference type="AlphaFoldDB" id="A0A5R8WJU4"/>
<evidence type="ECO:0000256" key="1">
    <source>
        <dbReference type="SAM" id="SignalP"/>
    </source>
</evidence>
<protein>
    <recommendedName>
        <fullName evidence="4">DUF4369 domain-containing protein</fullName>
    </recommendedName>
</protein>
<feature type="chain" id="PRO_5024374149" description="DUF4369 domain-containing protein" evidence="1">
    <location>
        <begin position="22"/>
        <end position="206"/>
    </location>
</feature>
<dbReference type="OrthoDB" id="9909106at2"/>
<organism evidence="2 3">
    <name type="scientific">Hymenobacter jeollabukensis</name>
    <dbReference type="NCBI Taxonomy" id="2025313"/>
    <lineage>
        <taxon>Bacteria</taxon>
        <taxon>Pseudomonadati</taxon>
        <taxon>Bacteroidota</taxon>
        <taxon>Cytophagia</taxon>
        <taxon>Cytophagales</taxon>
        <taxon>Hymenobacteraceae</taxon>
        <taxon>Hymenobacter</taxon>
    </lineage>
</organism>
<dbReference type="Proteomes" id="UP000305517">
    <property type="component" value="Unassembled WGS sequence"/>
</dbReference>
<dbReference type="EMBL" id="VAJM01000014">
    <property type="protein sequence ID" value="TLM89210.1"/>
    <property type="molecule type" value="Genomic_DNA"/>
</dbReference>
<gene>
    <name evidence="2" type="ORF">FDY95_21820</name>
</gene>
<reference evidence="2 3" key="1">
    <citation type="submission" date="2019-05" db="EMBL/GenBank/DDBJ databases">
        <title>Hymenobacter edaphi sp. nov., isolated from abandoned arsenic-contaminated farmland soil.</title>
        <authorList>
            <person name="Nie L."/>
        </authorList>
    </citation>
    <scope>NUCLEOTIDE SEQUENCE [LARGE SCALE GENOMIC DNA]</scope>
    <source>
        <strain evidence="2 3">1-3-3-8</strain>
    </source>
</reference>
<accession>A0A5R8WJU4</accession>
<keyword evidence="3" id="KW-1185">Reference proteome</keyword>
<comment type="caution">
    <text evidence="2">The sequence shown here is derived from an EMBL/GenBank/DDBJ whole genome shotgun (WGS) entry which is preliminary data.</text>
</comment>
<proteinExistence type="predicted"/>
<evidence type="ECO:0008006" key="4">
    <source>
        <dbReference type="Google" id="ProtNLM"/>
    </source>
</evidence>
<evidence type="ECO:0000313" key="2">
    <source>
        <dbReference type="EMBL" id="TLM89210.1"/>
    </source>
</evidence>
<sequence>MINPLPYALLLASFIPALAQAQDTYQLPDGSTGQGKLFYIFGSGELQVRQPKKDKLFLRPAAVKSFTWHGQRFEPVFNFTVPRKEGGTKQVSADFAMVVDTGRVCLLNYIYSYDALAMASNNAITTRRVHMQTYLLNPRNGQPMLAVRDKSGPLIDESFNAEDYQLLLKVFNNDPELEQLIAQHRLNGKTLPDYVRAYNQRARQKS</sequence>